<feature type="domain" description="MCM C-terminal AAA(+) ATPase" evidence="4">
    <location>
        <begin position="305"/>
        <end position="398"/>
    </location>
</feature>
<dbReference type="EMBL" id="JBHLUB010000031">
    <property type="protein sequence ID" value="MFC0582709.1"/>
    <property type="molecule type" value="Genomic_DNA"/>
</dbReference>
<evidence type="ECO:0000313" key="5">
    <source>
        <dbReference type="EMBL" id="MFC0582709.1"/>
    </source>
</evidence>
<reference evidence="5 6" key="1">
    <citation type="submission" date="2024-09" db="EMBL/GenBank/DDBJ databases">
        <authorList>
            <person name="Sun Q."/>
            <person name="Mori K."/>
        </authorList>
    </citation>
    <scope>NUCLEOTIDE SEQUENCE [LARGE SCALE GENOMIC DNA]</scope>
    <source>
        <strain evidence="5 6">NCAIM B.02604</strain>
    </source>
</reference>
<dbReference type="PANTHER" id="PTHR32039">
    <property type="entry name" value="MAGNESIUM-CHELATASE SUBUNIT CHLI"/>
    <property type="match status" value="1"/>
</dbReference>
<name>A0ABV6PC66_9MICC</name>
<dbReference type="SUPFAM" id="SSF54211">
    <property type="entry name" value="Ribosomal protein S5 domain 2-like"/>
    <property type="match status" value="1"/>
</dbReference>
<dbReference type="Pfam" id="PF13335">
    <property type="entry name" value="Mg_chelatase_C"/>
    <property type="match status" value="1"/>
</dbReference>
<dbReference type="InterPro" id="IPR001208">
    <property type="entry name" value="MCM_dom"/>
</dbReference>
<dbReference type="InterPro" id="IPR027417">
    <property type="entry name" value="P-loop_NTPase"/>
</dbReference>
<dbReference type="InterPro" id="IPR003593">
    <property type="entry name" value="AAA+_ATPase"/>
</dbReference>
<proteinExistence type="inferred from homology"/>
<dbReference type="NCBIfam" id="TIGR00368">
    <property type="entry name" value="YifB family Mg chelatase-like AAA ATPase"/>
    <property type="match status" value="1"/>
</dbReference>
<dbReference type="Gene3D" id="3.30.230.10">
    <property type="match status" value="1"/>
</dbReference>
<dbReference type="RefSeq" id="WP_377460069.1">
    <property type="nucleotide sequence ID" value="NZ_JBHLUB010000031.1"/>
</dbReference>
<sequence>MSAPSTHRIGLSHSATLHGVTAFPVTVETDIGGAVPNFIILGLADKAVQECRDRIRAAAKSVGLPLPPQRITVNLAPANTPKAGAHFDLAILMSIFDKSELLIGAERTFFAAELGLDGTVKPVRGILPMLLAARDNGLTQAVVAADNAAEAGLVTGITVKGYNHLSEVLNDFLDDPRISLPEPAVGQKLTPAERREVSDRAVLDMSQVSGQAQARFALEVAAAGRHHLLLVGPPGAGKTLLAQRLPTILPALSVDEALEATAIASLWRTEGTIEGLRTTPPFVDPHHHASTSAIIGAGRPSAPPGAITQAHRGVLFLDEAPEFKRDTLEALRQPLEAKKVTVMRAGATIDYPCDFQLIMAANPCPCGYNPSAQCRCTPQQRHRYNTRLSAPLLDRIDLQVRVEPVKAENLGQSSEHETSATIAARVNAARQRQRARLQEFGYELNSEIDMLLATGALKLPASTRRNLDRHLERGLLTARGYLRVIRIAWTLADLRGIEMPDMGCVDAAFTLRMNF</sequence>
<evidence type="ECO:0000256" key="1">
    <source>
        <dbReference type="ARBA" id="ARBA00006354"/>
    </source>
</evidence>
<keyword evidence="2" id="KW-0547">Nucleotide-binding</keyword>
<protein>
    <submittedName>
        <fullName evidence="5">YifB family Mg chelatase-like AAA ATPase</fullName>
    </submittedName>
</protein>
<keyword evidence="6" id="KW-1185">Reference proteome</keyword>
<accession>A0ABV6PC66</accession>
<evidence type="ECO:0000259" key="4">
    <source>
        <dbReference type="PROSITE" id="PS50051"/>
    </source>
</evidence>
<evidence type="ECO:0000256" key="3">
    <source>
        <dbReference type="ARBA" id="ARBA00022840"/>
    </source>
</evidence>
<evidence type="ECO:0000256" key="2">
    <source>
        <dbReference type="ARBA" id="ARBA00022741"/>
    </source>
</evidence>
<dbReference type="InterPro" id="IPR000523">
    <property type="entry name" value="Mg_chelatse_chII-like_cat_dom"/>
</dbReference>
<dbReference type="Proteomes" id="UP001589862">
    <property type="component" value="Unassembled WGS sequence"/>
</dbReference>
<dbReference type="SUPFAM" id="SSF52540">
    <property type="entry name" value="P-loop containing nucleoside triphosphate hydrolases"/>
    <property type="match status" value="1"/>
</dbReference>
<dbReference type="SMART" id="SM00382">
    <property type="entry name" value="AAA"/>
    <property type="match status" value="1"/>
</dbReference>
<dbReference type="InterPro" id="IPR004482">
    <property type="entry name" value="Mg_chelat-rel"/>
</dbReference>
<dbReference type="InterPro" id="IPR020568">
    <property type="entry name" value="Ribosomal_Su5_D2-typ_SF"/>
</dbReference>
<dbReference type="PRINTS" id="PR01657">
    <property type="entry name" value="MCMFAMILY"/>
</dbReference>
<gene>
    <name evidence="5" type="ORF">ACFFFR_10015</name>
</gene>
<comment type="similarity">
    <text evidence="1">Belongs to the Mg-chelatase subunits D/I family. ComM subfamily.</text>
</comment>
<organism evidence="5 6">
    <name type="scientific">Micrococcoides hystricis</name>
    <dbReference type="NCBI Taxonomy" id="1572761"/>
    <lineage>
        <taxon>Bacteria</taxon>
        <taxon>Bacillati</taxon>
        <taxon>Actinomycetota</taxon>
        <taxon>Actinomycetes</taxon>
        <taxon>Micrococcales</taxon>
        <taxon>Micrococcaceae</taxon>
        <taxon>Micrococcoides</taxon>
    </lineage>
</organism>
<dbReference type="InterPro" id="IPR045006">
    <property type="entry name" value="CHLI-like"/>
</dbReference>
<dbReference type="PROSITE" id="PS50051">
    <property type="entry name" value="MCM_2"/>
    <property type="match status" value="1"/>
</dbReference>
<dbReference type="Gene3D" id="3.40.50.300">
    <property type="entry name" value="P-loop containing nucleotide triphosphate hydrolases"/>
    <property type="match status" value="1"/>
</dbReference>
<keyword evidence="3" id="KW-0067">ATP-binding</keyword>
<dbReference type="PANTHER" id="PTHR32039:SF7">
    <property type="entry name" value="COMPETENCE PROTEIN COMM"/>
    <property type="match status" value="1"/>
</dbReference>
<evidence type="ECO:0000313" key="6">
    <source>
        <dbReference type="Proteomes" id="UP001589862"/>
    </source>
</evidence>
<dbReference type="InterPro" id="IPR025158">
    <property type="entry name" value="Mg_chelat-rel_C"/>
</dbReference>
<dbReference type="InterPro" id="IPR014721">
    <property type="entry name" value="Ribsml_uS5_D2-typ_fold_subgr"/>
</dbReference>
<dbReference type="Pfam" id="PF01078">
    <property type="entry name" value="Mg_chelatase"/>
    <property type="match status" value="1"/>
</dbReference>
<comment type="caution">
    <text evidence="5">The sequence shown here is derived from an EMBL/GenBank/DDBJ whole genome shotgun (WGS) entry which is preliminary data.</text>
</comment>
<dbReference type="Pfam" id="PF13541">
    <property type="entry name" value="ChlI"/>
    <property type="match status" value="1"/>
</dbReference>